<protein>
    <recommendedName>
        <fullName evidence="5">Aminotransferase-like plant mobile domain-containing protein</fullName>
    </recommendedName>
</protein>
<feature type="region of interest" description="Disordered" evidence="2">
    <location>
        <begin position="305"/>
        <end position="376"/>
    </location>
</feature>
<name>A0ABU6WS17_9FABA</name>
<feature type="coiled-coil region" evidence="1">
    <location>
        <begin position="450"/>
        <end position="511"/>
    </location>
</feature>
<evidence type="ECO:0000256" key="2">
    <source>
        <dbReference type="SAM" id="MobiDB-lite"/>
    </source>
</evidence>
<gene>
    <name evidence="3" type="ORF">PIB30_079760</name>
</gene>
<evidence type="ECO:0000313" key="4">
    <source>
        <dbReference type="Proteomes" id="UP001341840"/>
    </source>
</evidence>
<organism evidence="3 4">
    <name type="scientific">Stylosanthes scabra</name>
    <dbReference type="NCBI Taxonomy" id="79078"/>
    <lineage>
        <taxon>Eukaryota</taxon>
        <taxon>Viridiplantae</taxon>
        <taxon>Streptophyta</taxon>
        <taxon>Embryophyta</taxon>
        <taxon>Tracheophyta</taxon>
        <taxon>Spermatophyta</taxon>
        <taxon>Magnoliopsida</taxon>
        <taxon>eudicotyledons</taxon>
        <taxon>Gunneridae</taxon>
        <taxon>Pentapetalae</taxon>
        <taxon>rosids</taxon>
        <taxon>fabids</taxon>
        <taxon>Fabales</taxon>
        <taxon>Fabaceae</taxon>
        <taxon>Papilionoideae</taxon>
        <taxon>50 kb inversion clade</taxon>
        <taxon>dalbergioids sensu lato</taxon>
        <taxon>Dalbergieae</taxon>
        <taxon>Pterocarpus clade</taxon>
        <taxon>Stylosanthes</taxon>
    </lineage>
</organism>
<dbReference type="EMBL" id="JASCZI010182383">
    <property type="protein sequence ID" value="MED6187780.1"/>
    <property type="molecule type" value="Genomic_DNA"/>
</dbReference>
<evidence type="ECO:0008006" key="5">
    <source>
        <dbReference type="Google" id="ProtNLM"/>
    </source>
</evidence>
<reference evidence="3 4" key="1">
    <citation type="journal article" date="2023" name="Plants (Basel)">
        <title>Bridging the Gap: Combining Genomics and Transcriptomics Approaches to Understand Stylosanthes scabra, an Orphan Legume from the Brazilian Caatinga.</title>
        <authorList>
            <person name="Ferreira-Neto J.R.C."/>
            <person name="da Silva M.D."/>
            <person name="Binneck E."/>
            <person name="de Melo N.F."/>
            <person name="da Silva R.H."/>
            <person name="de Melo A.L.T.M."/>
            <person name="Pandolfi V."/>
            <person name="Bustamante F.O."/>
            <person name="Brasileiro-Vidal A.C."/>
            <person name="Benko-Iseppon A.M."/>
        </authorList>
    </citation>
    <scope>NUCLEOTIDE SEQUENCE [LARGE SCALE GENOMIC DNA]</scope>
    <source>
        <tissue evidence="3">Leaves</tissue>
    </source>
</reference>
<keyword evidence="1" id="KW-0175">Coiled coil</keyword>
<proteinExistence type="predicted"/>
<comment type="caution">
    <text evidence="3">The sequence shown here is derived from an EMBL/GenBank/DDBJ whole genome shotgun (WGS) entry which is preliminary data.</text>
</comment>
<accession>A0ABU6WS17</accession>
<keyword evidence="4" id="KW-1185">Reference proteome</keyword>
<evidence type="ECO:0000313" key="3">
    <source>
        <dbReference type="EMBL" id="MED6187780.1"/>
    </source>
</evidence>
<sequence length="535" mass="60020">MVCKLSDRFEYGDGFLASFISAATCLLKLFWRRKSLRFFFADVLRASRPRGFFSAGLFIYEMAKKSCQNIRNPRVLSAAERDLYGWVDAEVFTQSSVISSNDLPELRREMMSTEDVALERDYVLEAADPSDRLPLQAPEDRTHFLWVYVELFTHLGVRLPFTDFQREVLTRCRVAASQLHLNGWGFLRIFERLYAPLPGNGFLSFRAYQGRQLFDAFEQAIQDFKWHYFKVLPLPGSRPFWLDDEGKPFPWVYWNSEARECRITTLDPLETLAFQFLQSLPVGLGKKSNFKYRWISDHSDAEVGAFHEDGGGRGDRSSLGPVLPHTRAPGATSGASASNPAAPVSTPTVSIPPVPPSGAVNAKKKPSVASSGKPFSVEREEGIKGRSFRRLLLKRRPWGLIRFGYWTYDGPIRENLSPLVSKQLLGTAQYLACKLTACLQVGVENAFVAKVQLEKDLAATRVQVDVLTAERDSALAAPLLNSKIKSLSQELELAEGERLSALGRMKEVEERARVQAAGCRARILPFCFGAGKEEG</sequence>
<feature type="compositionally biased region" description="Basic and acidic residues" evidence="2">
    <location>
        <begin position="305"/>
        <end position="316"/>
    </location>
</feature>
<evidence type="ECO:0000256" key="1">
    <source>
        <dbReference type="SAM" id="Coils"/>
    </source>
</evidence>
<dbReference type="Proteomes" id="UP001341840">
    <property type="component" value="Unassembled WGS sequence"/>
</dbReference>